<proteinExistence type="predicted"/>
<name>A0A6H5I578_9HYME</name>
<organism evidence="1 2">
    <name type="scientific">Trichogramma brassicae</name>
    <dbReference type="NCBI Taxonomy" id="86971"/>
    <lineage>
        <taxon>Eukaryota</taxon>
        <taxon>Metazoa</taxon>
        <taxon>Ecdysozoa</taxon>
        <taxon>Arthropoda</taxon>
        <taxon>Hexapoda</taxon>
        <taxon>Insecta</taxon>
        <taxon>Pterygota</taxon>
        <taxon>Neoptera</taxon>
        <taxon>Endopterygota</taxon>
        <taxon>Hymenoptera</taxon>
        <taxon>Apocrita</taxon>
        <taxon>Proctotrupomorpha</taxon>
        <taxon>Chalcidoidea</taxon>
        <taxon>Trichogrammatidae</taxon>
        <taxon>Trichogramma</taxon>
    </lineage>
</organism>
<protein>
    <submittedName>
        <fullName evidence="1">Uncharacterized protein</fullName>
    </submittedName>
</protein>
<dbReference type="Proteomes" id="UP000479190">
    <property type="component" value="Unassembled WGS sequence"/>
</dbReference>
<dbReference type="AlphaFoldDB" id="A0A6H5I578"/>
<evidence type="ECO:0000313" key="2">
    <source>
        <dbReference type="Proteomes" id="UP000479190"/>
    </source>
</evidence>
<accession>A0A6H5I578</accession>
<gene>
    <name evidence="1" type="ORF">TBRA_LOCUS3650</name>
</gene>
<dbReference type="EMBL" id="CADCXV010000650">
    <property type="protein sequence ID" value="CAB0031683.1"/>
    <property type="molecule type" value="Genomic_DNA"/>
</dbReference>
<evidence type="ECO:0000313" key="1">
    <source>
        <dbReference type="EMBL" id="CAB0031683.1"/>
    </source>
</evidence>
<sequence>MKKRFNFKTYTRGAAVHATLRLGRSTWIARSMERNTPLLGLHAGVQQSRYTRRRYYNVRHTTPLHLTSVCQVRAMHVKKKKKKYGQQRVR</sequence>
<keyword evidence="2" id="KW-1185">Reference proteome</keyword>
<reference evidence="1 2" key="1">
    <citation type="submission" date="2020-02" db="EMBL/GenBank/DDBJ databases">
        <authorList>
            <person name="Ferguson B K."/>
        </authorList>
    </citation>
    <scope>NUCLEOTIDE SEQUENCE [LARGE SCALE GENOMIC DNA]</scope>
</reference>